<accession>A0A7S4R938</accession>
<keyword evidence="10 13" id="KW-0472">Membrane</keyword>
<feature type="transmembrane region" description="Helical" evidence="13">
    <location>
        <begin position="534"/>
        <end position="551"/>
    </location>
</feature>
<dbReference type="PANTHER" id="PTHR10582">
    <property type="entry name" value="TRANSIENT RECEPTOR POTENTIAL ION CHANNEL PROTEIN"/>
    <property type="match status" value="1"/>
</dbReference>
<evidence type="ECO:0000256" key="2">
    <source>
        <dbReference type="ARBA" id="ARBA00022448"/>
    </source>
</evidence>
<protein>
    <recommendedName>
        <fullName evidence="14">Ion transport domain-containing protein</fullName>
    </recommendedName>
</protein>
<dbReference type="InterPro" id="IPR036770">
    <property type="entry name" value="Ankyrin_rpt-contain_sf"/>
</dbReference>
<evidence type="ECO:0000256" key="1">
    <source>
        <dbReference type="ARBA" id="ARBA00004651"/>
    </source>
</evidence>
<keyword evidence="9" id="KW-0406">Ion transport</keyword>
<dbReference type="InterPro" id="IPR002110">
    <property type="entry name" value="Ankyrin_rpt"/>
</dbReference>
<evidence type="ECO:0000313" key="15">
    <source>
        <dbReference type="EMBL" id="CAE4607371.1"/>
    </source>
</evidence>
<keyword evidence="7" id="KW-0106">Calcium</keyword>
<keyword evidence="6" id="KW-0677">Repeat</keyword>
<sequence>MSNHRGRPRNSTFQDEPAELRIAGNENNPVVQDGAPNIEGLTIDLNEYSYNRDLNERGTSRQGGADNGNGAIDIDDVTFNNSTIATDDVGHDVTRLYTICEEASNRQGEAGNRRNSLAASIQSVDVMSSTWDAIREWLAAHPMPGERAVAATYQGQFMTTALHIVCKLQSPPTDIVQDLIDCAPETVAWADSNDWLPLHLACAFGASYDVLSLLVQAYPEGRVAQDKRRRTPLHFAFGATRSEETASDINSGDGNDESMDGNGICDIVRLLSDSGAARLSDGTGKLPIHYACAYGTNAAALEVLVDAYPNSISAKEHSGRTPLHLAMVNAHRSASLSVLGFLLSVRGTDIINIPDNSGNLPLHLLATSNKLSPDKVVERRSVTECLRMYLAARPKPSADFLTALQALPPWLCDQAVVSPHVQQILNDKIIKRFPTCFLLLDGYSIIALIIVFTISTNEFIRKKYEEGCDCTIPGDGPNDVPLAPIVCLQNDVSLTPVVCLFIISVYFLLREIMQMISLASLGTFSSWVKDAKNWLDLVVIGLAVALGIIMITASCDPNISDTAFRYIVAICKAVFWVAFIVWLKSLRIEFAVFVSGVLYVVQSLKSFLVAVLLVLFAFSQMFFMIYYGSNICPQDSTVVLPVAEACIHSTMTGSFTRVYRMMLGEVGDAYMVYENKRIALVFFVLYALCVVLVLSNVLIVLVIDSYGVIKNERAAIVFWTNRLDFVFEMDAILRVIKRTLNFFKKSKTNPKSLAELEQSLDSTPTELSSTPAKEKAPFSSAWKSLMSLWDTEGIDDGFWCYFFFRFIAVFIIPVWLLSGVVTVGILWPPEIRSKLLVQSHLGVTQSDIAKELTRNIKELRNEVSTLRTELKEEVRNDRKEVMKMQNEMDTARKNIIADVHQMSELMTILLESAREQSRQRELQAARSGGY</sequence>
<proteinExistence type="predicted"/>
<organism evidence="15">
    <name type="scientific">Ditylum brightwellii</name>
    <dbReference type="NCBI Taxonomy" id="49249"/>
    <lineage>
        <taxon>Eukaryota</taxon>
        <taxon>Sar</taxon>
        <taxon>Stramenopiles</taxon>
        <taxon>Ochrophyta</taxon>
        <taxon>Bacillariophyta</taxon>
        <taxon>Mediophyceae</taxon>
        <taxon>Lithodesmiophycidae</taxon>
        <taxon>Lithodesmiales</taxon>
        <taxon>Lithodesmiaceae</taxon>
        <taxon>Ditylum</taxon>
    </lineage>
</organism>
<keyword evidence="12" id="KW-0175">Coiled coil</keyword>
<evidence type="ECO:0000256" key="13">
    <source>
        <dbReference type="SAM" id="Phobius"/>
    </source>
</evidence>
<feature type="domain" description="Ion transport" evidence="14">
    <location>
        <begin position="500"/>
        <end position="712"/>
    </location>
</feature>
<dbReference type="Gene3D" id="1.25.40.20">
    <property type="entry name" value="Ankyrin repeat-containing domain"/>
    <property type="match status" value="2"/>
</dbReference>
<dbReference type="EMBL" id="HBNS01018844">
    <property type="protein sequence ID" value="CAE4607371.1"/>
    <property type="molecule type" value="Transcribed_RNA"/>
</dbReference>
<feature type="transmembrane region" description="Helical" evidence="13">
    <location>
        <begin position="680"/>
        <end position="703"/>
    </location>
</feature>
<dbReference type="GO" id="GO:0005886">
    <property type="term" value="C:plasma membrane"/>
    <property type="evidence" value="ECO:0007669"/>
    <property type="project" value="UniProtKB-SubCell"/>
</dbReference>
<feature type="transmembrane region" description="Helical" evidence="13">
    <location>
        <begin position="802"/>
        <end position="827"/>
    </location>
</feature>
<dbReference type="PANTHER" id="PTHR10582:SF2">
    <property type="entry name" value="INACTIVE"/>
    <property type="match status" value="1"/>
</dbReference>
<keyword evidence="8 13" id="KW-1133">Transmembrane helix</keyword>
<feature type="transmembrane region" description="Helical" evidence="13">
    <location>
        <begin position="590"/>
        <end position="618"/>
    </location>
</feature>
<evidence type="ECO:0000259" key="14">
    <source>
        <dbReference type="Pfam" id="PF00520"/>
    </source>
</evidence>
<evidence type="ECO:0000256" key="3">
    <source>
        <dbReference type="ARBA" id="ARBA00022475"/>
    </source>
</evidence>
<evidence type="ECO:0000256" key="6">
    <source>
        <dbReference type="ARBA" id="ARBA00022737"/>
    </source>
</evidence>
<dbReference type="Pfam" id="PF12796">
    <property type="entry name" value="Ank_2"/>
    <property type="match status" value="1"/>
</dbReference>
<evidence type="ECO:0000256" key="10">
    <source>
        <dbReference type="ARBA" id="ARBA00023136"/>
    </source>
</evidence>
<dbReference type="GO" id="GO:0098703">
    <property type="term" value="P:calcium ion import across plasma membrane"/>
    <property type="evidence" value="ECO:0007669"/>
    <property type="project" value="TreeGrafter"/>
</dbReference>
<gene>
    <name evidence="15" type="ORF">DBRI00130_LOCUS15005</name>
</gene>
<evidence type="ECO:0000256" key="12">
    <source>
        <dbReference type="SAM" id="Coils"/>
    </source>
</evidence>
<evidence type="ECO:0000256" key="9">
    <source>
        <dbReference type="ARBA" id="ARBA00023065"/>
    </source>
</evidence>
<dbReference type="GO" id="GO:0005216">
    <property type="term" value="F:monoatomic ion channel activity"/>
    <property type="evidence" value="ECO:0007669"/>
    <property type="project" value="InterPro"/>
</dbReference>
<dbReference type="AlphaFoldDB" id="A0A7S4R938"/>
<name>A0A7S4R938_9STRA</name>
<dbReference type="InterPro" id="IPR024862">
    <property type="entry name" value="TRPV"/>
</dbReference>
<comment type="subcellular location">
    <subcellularLocation>
        <location evidence="1">Cell membrane</location>
        <topology evidence="1">Multi-pass membrane protein</topology>
    </subcellularLocation>
</comment>
<dbReference type="SUPFAM" id="SSF48403">
    <property type="entry name" value="Ankyrin repeat"/>
    <property type="match status" value="1"/>
</dbReference>
<feature type="transmembrane region" description="Helical" evidence="13">
    <location>
        <begin position="494"/>
        <end position="513"/>
    </location>
</feature>
<reference evidence="15" key="1">
    <citation type="submission" date="2021-01" db="EMBL/GenBank/DDBJ databases">
        <authorList>
            <person name="Corre E."/>
            <person name="Pelletier E."/>
            <person name="Niang G."/>
            <person name="Scheremetjew M."/>
            <person name="Finn R."/>
            <person name="Kale V."/>
            <person name="Holt S."/>
            <person name="Cochrane G."/>
            <person name="Meng A."/>
            <person name="Brown T."/>
            <person name="Cohen L."/>
        </authorList>
    </citation>
    <scope>NUCLEOTIDE SEQUENCE</scope>
    <source>
        <strain evidence="15">GSO104</strain>
    </source>
</reference>
<evidence type="ECO:0000256" key="4">
    <source>
        <dbReference type="ARBA" id="ARBA00022568"/>
    </source>
</evidence>
<dbReference type="SMART" id="SM00248">
    <property type="entry name" value="ANK"/>
    <property type="match status" value="3"/>
</dbReference>
<feature type="coiled-coil region" evidence="12">
    <location>
        <begin position="849"/>
        <end position="894"/>
    </location>
</feature>
<evidence type="ECO:0000256" key="11">
    <source>
        <dbReference type="ARBA" id="ARBA00023303"/>
    </source>
</evidence>
<evidence type="ECO:0000256" key="7">
    <source>
        <dbReference type="ARBA" id="ARBA00022837"/>
    </source>
</evidence>
<keyword evidence="5 13" id="KW-0812">Transmembrane</keyword>
<dbReference type="InterPro" id="IPR005821">
    <property type="entry name" value="Ion_trans_dom"/>
</dbReference>
<keyword evidence="3" id="KW-1003">Cell membrane</keyword>
<feature type="transmembrane region" description="Helical" evidence="13">
    <location>
        <begin position="563"/>
        <end position="583"/>
    </location>
</feature>
<evidence type="ECO:0000256" key="5">
    <source>
        <dbReference type="ARBA" id="ARBA00022692"/>
    </source>
</evidence>
<feature type="transmembrane region" description="Helical" evidence="13">
    <location>
        <begin position="436"/>
        <end position="455"/>
    </location>
</feature>
<dbReference type="Pfam" id="PF00520">
    <property type="entry name" value="Ion_trans"/>
    <property type="match status" value="1"/>
</dbReference>
<keyword evidence="4" id="KW-0109">Calcium transport</keyword>
<keyword evidence="11" id="KW-0407">Ion channel</keyword>
<evidence type="ECO:0000256" key="8">
    <source>
        <dbReference type="ARBA" id="ARBA00022989"/>
    </source>
</evidence>
<keyword evidence="2" id="KW-0813">Transport</keyword>